<keyword evidence="7 13" id="KW-0808">Transferase</keyword>
<dbReference type="InterPro" id="IPR004573">
    <property type="entry name" value="rRNA_ssu_MeTfrase_B"/>
</dbReference>
<evidence type="ECO:0000256" key="8">
    <source>
        <dbReference type="ARBA" id="ARBA00022691"/>
    </source>
</evidence>
<dbReference type="Pfam" id="PF01189">
    <property type="entry name" value="Methyltr_RsmB-F"/>
    <property type="match status" value="1"/>
</dbReference>
<dbReference type="EC" id="2.1.1.176" evidence="3"/>
<dbReference type="Pfam" id="PF01029">
    <property type="entry name" value="NusB"/>
    <property type="match status" value="1"/>
</dbReference>
<dbReference type="InterPro" id="IPR001678">
    <property type="entry name" value="MeTrfase_RsmB-F_NOP2_dom"/>
</dbReference>
<keyword evidence="4" id="KW-0963">Cytoplasm</keyword>
<evidence type="ECO:0000256" key="11">
    <source>
        <dbReference type="ARBA" id="ARBA00031088"/>
    </source>
</evidence>
<dbReference type="Proteomes" id="UP000017148">
    <property type="component" value="Unassembled WGS sequence"/>
</dbReference>
<reference evidence="15 16" key="1">
    <citation type="journal article" date="2013" name="Environ. Microbiol.">
        <title>Genome analysis of Chitinivibrio alkaliphilus gen. nov., sp. nov., a novel extremely haloalkaliphilic anaerobic chitinolytic bacterium from the candidate phylum Termite Group 3.</title>
        <authorList>
            <person name="Sorokin D.Y."/>
            <person name="Gumerov V.M."/>
            <person name="Rakitin A.L."/>
            <person name="Beletsky A.V."/>
            <person name="Damste J.S."/>
            <person name="Muyzer G."/>
            <person name="Mardanov A.V."/>
            <person name="Ravin N.V."/>
        </authorList>
    </citation>
    <scope>NUCLEOTIDE SEQUENCE [LARGE SCALE GENOMIC DNA]</scope>
    <source>
        <strain evidence="15 16">ACht1</strain>
    </source>
</reference>
<gene>
    <name evidence="15" type="ORF">CALK_2301</name>
</gene>
<feature type="binding site" evidence="13">
    <location>
        <position position="335"/>
    </location>
    <ligand>
        <name>S-adenosyl-L-methionine</name>
        <dbReference type="ChEBI" id="CHEBI:59789"/>
    </ligand>
</feature>
<dbReference type="RefSeq" id="WP_022637664.1">
    <property type="nucleotide sequence ID" value="NZ_ASJR01000029.1"/>
</dbReference>
<evidence type="ECO:0000256" key="2">
    <source>
        <dbReference type="ARBA" id="ARBA00004496"/>
    </source>
</evidence>
<dbReference type="OrthoDB" id="9810297at2"/>
<comment type="function">
    <text evidence="1">Specifically methylates the cytosine at position 967 (m5C967) of 16S rRNA.</text>
</comment>
<evidence type="ECO:0000256" key="1">
    <source>
        <dbReference type="ARBA" id="ARBA00002724"/>
    </source>
</evidence>
<keyword evidence="8 13" id="KW-0949">S-adenosyl-L-methionine</keyword>
<protein>
    <recommendedName>
        <fullName evidence="3">16S rRNA (cytosine(967)-C(5))-methyltransferase</fullName>
        <ecNumber evidence="3">2.1.1.176</ecNumber>
    </recommendedName>
    <alternativeName>
        <fullName evidence="10">16S rRNA m5C967 methyltransferase</fullName>
    </alternativeName>
    <alternativeName>
        <fullName evidence="11">rRNA (cytosine-C(5)-)-methyltransferase RsmB</fullName>
    </alternativeName>
</protein>
<feature type="active site" description="Nucleophile" evidence="13">
    <location>
        <position position="388"/>
    </location>
</feature>
<keyword evidence="6 13" id="KW-0489">Methyltransferase</keyword>
<dbReference type="SUPFAM" id="SSF53335">
    <property type="entry name" value="S-adenosyl-L-methionine-dependent methyltransferases"/>
    <property type="match status" value="1"/>
</dbReference>
<dbReference type="GO" id="GO:0005737">
    <property type="term" value="C:cytoplasm"/>
    <property type="evidence" value="ECO:0007669"/>
    <property type="project" value="UniProtKB-SubCell"/>
</dbReference>
<dbReference type="PROSITE" id="PS51686">
    <property type="entry name" value="SAM_MT_RSMB_NOP"/>
    <property type="match status" value="1"/>
</dbReference>
<keyword evidence="16" id="KW-1185">Reference proteome</keyword>
<evidence type="ECO:0000256" key="5">
    <source>
        <dbReference type="ARBA" id="ARBA00022552"/>
    </source>
</evidence>
<dbReference type="GO" id="GO:0008649">
    <property type="term" value="F:rRNA methyltransferase activity"/>
    <property type="evidence" value="ECO:0007669"/>
    <property type="project" value="InterPro"/>
</dbReference>
<dbReference type="AlphaFoldDB" id="U7D8Y0"/>
<evidence type="ECO:0000256" key="7">
    <source>
        <dbReference type="ARBA" id="ARBA00022679"/>
    </source>
</evidence>
<accession>U7D8Y0</accession>
<evidence type="ECO:0000256" key="4">
    <source>
        <dbReference type="ARBA" id="ARBA00022490"/>
    </source>
</evidence>
<evidence type="ECO:0000256" key="12">
    <source>
        <dbReference type="ARBA" id="ARBA00047283"/>
    </source>
</evidence>
<dbReference type="PANTHER" id="PTHR22807">
    <property type="entry name" value="NOP2 YEAST -RELATED NOL1/NOP2/FMU SUN DOMAIN-CONTAINING"/>
    <property type="match status" value="1"/>
</dbReference>
<evidence type="ECO:0000259" key="14">
    <source>
        <dbReference type="PROSITE" id="PS51686"/>
    </source>
</evidence>
<name>U7D8Y0_9BACT</name>
<dbReference type="STRING" id="1313304.CALK_2301"/>
<proteinExistence type="inferred from homology"/>
<comment type="catalytic activity">
    <reaction evidence="12">
        <text>cytidine(967) in 16S rRNA + S-adenosyl-L-methionine = 5-methylcytidine(967) in 16S rRNA + S-adenosyl-L-homocysteine + H(+)</text>
        <dbReference type="Rhea" id="RHEA:42748"/>
        <dbReference type="Rhea" id="RHEA-COMP:10219"/>
        <dbReference type="Rhea" id="RHEA-COMP:10220"/>
        <dbReference type="ChEBI" id="CHEBI:15378"/>
        <dbReference type="ChEBI" id="CHEBI:57856"/>
        <dbReference type="ChEBI" id="CHEBI:59789"/>
        <dbReference type="ChEBI" id="CHEBI:74483"/>
        <dbReference type="ChEBI" id="CHEBI:82748"/>
        <dbReference type="EC" id="2.1.1.176"/>
    </reaction>
</comment>
<dbReference type="InterPro" id="IPR029063">
    <property type="entry name" value="SAM-dependent_MTases_sf"/>
</dbReference>
<dbReference type="Gene3D" id="1.10.940.10">
    <property type="entry name" value="NusB-like"/>
    <property type="match status" value="1"/>
</dbReference>
<dbReference type="InterPro" id="IPR035926">
    <property type="entry name" value="NusB-like_sf"/>
</dbReference>
<feature type="binding site" evidence="13">
    <location>
        <position position="319"/>
    </location>
    <ligand>
        <name>S-adenosyl-L-methionine</name>
        <dbReference type="ChEBI" id="CHEBI:59789"/>
    </ligand>
</feature>
<dbReference type="GO" id="GO:0006355">
    <property type="term" value="P:regulation of DNA-templated transcription"/>
    <property type="evidence" value="ECO:0007669"/>
    <property type="project" value="InterPro"/>
</dbReference>
<dbReference type="NCBIfam" id="NF011494">
    <property type="entry name" value="PRK14902.1"/>
    <property type="match status" value="1"/>
</dbReference>
<dbReference type="PANTHER" id="PTHR22807:SF53">
    <property type="entry name" value="RIBOSOMAL RNA SMALL SUBUNIT METHYLTRANSFERASE B-RELATED"/>
    <property type="match status" value="1"/>
</dbReference>
<organism evidence="15 16">
    <name type="scientific">Chitinivibrio alkaliphilus ACht1</name>
    <dbReference type="NCBI Taxonomy" id="1313304"/>
    <lineage>
        <taxon>Bacteria</taxon>
        <taxon>Pseudomonadati</taxon>
        <taxon>Fibrobacterota</taxon>
        <taxon>Chitinivibrionia</taxon>
        <taxon>Chitinivibrionales</taxon>
        <taxon>Chitinivibrionaceae</taxon>
        <taxon>Chitinivibrio</taxon>
    </lineage>
</organism>
<dbReference type="InterPro" id="IPR023267">
    <property type="entry name" value="RCMT"/>
</dbReference>
<dbReference type="CDD" id="cd02440">
    <property type="entry name" value="AdoMet_MTases"/>
    <property type="match status" value="1"/>
</dbReference>
<evidence type="ECO:0000256" key="3">
    <source>
        <dbReference type="ARBA" id="ARBA00012140"/>
    </source>
</evidence>
<dbReference type="PATRIC" id="fig|1313304.3.peg.2194"/>
<keyword evidence="5" id="KW-0698">rRNA processing</keyword>
<dbReference type="GO" id="GO:0003723">
    <property type="term" value="F:RNA binding"/>
    <property type="evidence" value="ECO:0007669"/>
    <property type="project" value="UniProtKB-UniRule"/>
</dbReference>
<dbReference type="InterPro" id="IPR049560">
    <property type="entry name" value="MeTrfase_RsmB-F_NOP2_cat"/>
</dbReference>
<keyword evidence="9 13" id="KW-0694">RNA-binding</keyword>
<evidence type="ECO:0000256" key="9">
    <source>
        <dbReference type="ARBA" id="ARBA00022884"/>
    </source>
</evidence>
<evidence type="ECO:0000256" key="6">
    <source>
        <dbReference type="ARBA" id="ARBA00022603"/>
    </source>
</evidence>
<evidence type="ECO:0000313" key="16">
    <source>
        <dbReference type="Proteomes" id="UP000017148"/>
    </source>
</evidence>
<dbReference type="PRINTS" id="PR02008">
    <property type="entry name" value="RCMTFAMILY"/>
</dbReference>
<dbReference type="Gene3D" id="3.40.50.150">
    <property type="entry name" value="Vaccinia Virus protein VP39"/>
    <property type="match status" value="1"/>
</dbReference>
<comment type="caution">
    <text evidence="15">The sequence shown here is derived from an EMBL/GenBank/DDBJ whole genome shotgun (WGS) entry which is preliminary data.</text>
</comment>
<feature type="binding site" evidence="13">
    <location>
        <position position="292"/>
    </location>
    <ligand>
        <name>S-adenosyl-L-methionine</name>
        <dbReference type="ChEBI" id="CHEBI:59789"/>
    </ligand>
</feature>
<evidence type="ECO:0000256" key="13">
    <source>
        <dbReference type="PROSITE-ProRule" id="PRU01023"/>
    </source>
</evidence>
<evidence type="ECO:0000313" key="15">
    <source>
        <dbReference type="EMBL" id="ERP30850.1"/>
    </source>
</evidence>
<dbReference type="SUPFAM" id="SSF48013">
    <property type="entry name" value="NusB-like"/>
    <property type="match status" value="1"/>
</dbReference>
<dbReference type="InterPro" id="IPR006027">
    <property type="entry name" value="NusB_RsmB_TIM44"/>
</dbReference>
<dbReference type="EMBL" id="ASJR01000029">
    <property type="protein sequence ID" value="ERP30850.1"/>
    <property type="molecule type" value="Genomic_DNA"/>
</dbReference>
<evidence type="ECO:0000256" key="10">
    <source>
        <dbReference type="ARBA" id="ARBA00030399"/>
    </source>
</evidence>
<sequence length="453" mass="51326">MKQRSKQTLDARRAAFRILEHFFLEKKELEKAVNAVFSQTHLSEKDTRLAYEIVQGTLRRQQYLDQIIFRYLHAKFKNEEKVLIILRIALYQMLFLDRVPNYSAVDEAVKMTKTICSFGLSRVVNGVLRNIEKDKKDRLADVEKDMSPLERLSVKYSHPVELVQRWEARLGRPKTVKLLKFNARKPDIFVRRTMALTAEATFRTEIASVAATSRGQGYKNLYYRLKPGVRPIELDVFLGGHCTVQAPSSGWVVALLDIAEGDRIYDMCAAPGGKTTLMADLCGETGHVYAGDLQWKRLELLRENTKRLRQRQVSSIALDASVGGVSRLFNKILVDAPCSGTGVMHRYPDGRFFKGVDDIYTMAERQKKILATAAASLAPGGILVYSTCSLEDEENTGVIEAFLQEHHDFTLERAHPYVDSQYCTSKGYLSITPYTHGMDGIFAARLRKKDASN</sequence>
<feature type="domain" description="SAM-dependent MTase RsmB/NOP-type" evidence="14">
    <location>
        <begin position="162"/>
        <end position="449"/>
    </location>
</feature>
<dbReference type="NCBIfam" id="TIGR00563">
    <property type="entry name" value="rsmB"/>
    <property type="match status" value="1"/>
</dbReference>
<comment type="subcellular location">
    <subcellularLocation>
        <location evidence="2">Cytoplasm</location>
    </subcellularLocation>
</comment>
<comment type="similarity">
    <text evidence="13">Belongs to the class I-like SAM-binding methyltransferase superfamily. RsmB/NOP family.</text>
</comment>
<dbReference type="eggNOG" id="COG0144">
    <property type="taxonomic scope" value="Bacteria"/>
</dbReference>
<feature type="binding site" evidence="13">
    <location>
        <begin position="268"/>
        <end position="274"/>
    </location>
    <ligand>
        <name>S-adenosyl-L-methionine</name>
        <dbReference type="ChEBI" id="CHEBI:59789"/>
    </ligand>
</feature>